<dbReference type="AlphaFoldDB" id="A0A076EE43"/>
<gene>
    <name evidence="2" type="ORF">EP51_01670</name>
</gene>
<protein>
    <submittedName>
        <fullName evidence="2">Uncharacterized protein</fullName>
    </submittedName>
</protein>
<evidence type="ECO:0000256" key="1">
    <source>
        <dbReference type="SAM" id="MobiDB-lite"/>
    </source>
</evidence>
<dbReference type="Proteomes" id="UP000028488">
    <property type="component" value="Chromosome"/>
</dbReference>
<sequence length="107" mass="11912">MRTEDHDEPAGDSRPTADDGPFTVTVDGEVFRVRLRPEEPGACDYDWESGPNAGYGFSSFQHIAYSSIQDRANAPSAAHQPNTVDEHRESIRDFLRQINPETGYIGD</sequence>
<feature type="region of interest" description="Disordered" evidence="1">
    <location>
        <begin position="1"/>
        <end position="23"/>
    </location>
</feature>
<proteinExistence type="predicted"/>
<evidence type="ECO:0000313" key="2">
    <source>
        <dbReference type="EMBL" id="AII03402.1"/>
    </source>
</evidence>
<dbReference type="eggNOG" id="ENOG5031SIH">
    <property type="taxonomic scope" value="Bacteria"/>
</dbReference>
<evidence type="ECO:0000313" key="3">
    <source>
        <dbReference type="Proteomes" id="UP000028488"/>
    </source>
</evidence>
<organism evidence="2 3">
    <name type="scientific">Rhodococcus opacus</name>
    <name type="common">Nocardia opaca</name>
    <dbReference type="NCBI Taxonomy" id="37919"/>
    <lineage>
        <taxon>Bacteria</taxon>
        <taxon>Bacillati</taxon>
        <taxon>Actinomycetota</taxon>
        <taxon>Actinomycetes</taxon>
        <taxon>Mycobacteriales</taxon>
        <taxon>Nocardiaceae</taxon>
        <taxon>Rhodococcus</taxon>
    </lineage>
</organism>
<accession>A0A076EE43</accession>
<name>A0A076EE43_RHOOP</name>
<dbReference type="RefSeq" id="WP_037231712.1">
    <property type="nucleotide sequence ID" value="NZ_CP008947.1"/>
</dbReference>
<feature type="compositionally biased region" description="Basic and acidic residues" evidence="1">
    <location>
        <begin position="1"/>
        <end position="17"/>
    </location>
</feature>
<reference evidence="2 3" key="1">
    <citation type="submission" date="2014-07" db="EMBL/GenBank/DDBJ databases">
        <title>Genome Sequence of Rhodococcus opacus Strain R7, a Biodegrader of Mono- and Polycyclic Aromatic Hydrocarbons.</title>
        <authorList>
            <person name="Di Gennaro P."/>
            <person name="Zampolli J."/>
            <person name="Presti I."/>
            <person name="Cappelletti M."/>
            <person name="D'Ursi P."/>
            <person name="Orro A."/>
            <person name="Mezzelani A."/>
            <person name="Milanesi L."/>
        </authorList>
    </citation>
    <scope>NUCLEOTIDE SEQUENCE [LARGE SCALE GENOMIC DNA]</scope>
    <source>
        <strain evidence="2 3">R7</strain>
    </source>
</reference>
<dbReference type="EMBL" id="CP008947">
    <property type="protein sequence ID" value="AII03402.1"/>
    <property type="molecule type" value="Genomic_DNA"/>
</dbReference>